<dbReference type="Proteomes" id="UP000009149">
    <property type="component" value="Chromosome"/>
</dbReference>
<protein>
    <submittedName>
        <fullName evidence="1">Uncharacterized protein</fullName>
    </submittedName>
</protein>
<dbReference type="EMBL" id="CP000975">
    <property type="protein sequence ID" value="ACD83753.1"/>
    <property type="molecule type" value="Genomic_DNA"/>
</dbReference>
<evidence type="ECO:0000313" key="1">
    <source>
        <dbReference type="EMBL" id="ACD83753.1"/>
    </source>
</evidence>
<gene>
    <name evidence="1" type="ordered locus">Minf_1699</name>
</gene>
<organism evidence="1 2">
    <name type="scientific">Methylacidiphilum infernorum (isolate V4)</name>
    <name type="common">Methylokorus infernorum (strain V4)</name>
    <dbReference type="NCBI Taxonomy" id="481448"/>
    <lineage>
        <taxon>Bacteria</taxon>
        <taxon>Pseudomonadati</taxon>
        <taxon>Verrucomicrobiota</taxon>
        <taxon>Methylacidiphilae</taxon>
        <taxon>Methylacidiphilales</taxon>
        <taxon>Methylacidiphilaceae</taxon>
        <taxon>Methylacidiphilum (ex Ratnadevi et al. 2023)</taxon>
    </lineage>
</organism>
<evidence type="ECO:0000313" key="2">
    <source>
        <dbReference type="Proteomes" id="UP000009149"/>
    </source>
</evidence>
<reference evidence="1 2" key="1">
    <citation type="journal article" date="2008" name="Biol. Direct">
        <title>Complete genome sequence of the extremely acidophilic methanotroph isolate V4, Methylacidiphilum infernorum, a representative of the bacterial phylum Verrucomicrobia.</title>
        <authorList>
            <person name="Hou S."/>
            <person name="Makarova K.S."/>
            <person name="Saw J.H."/>
            <person name="Senin P."/>
            <person name="Ly B.V."/>
            <person name="Zhou Z."/>
            <person name="Ren Y."/>
            <person name="Wang J."/>
            <person name="Galperin M.Y."/>
            <person name="Omelchenko M.V."/>
            <person name="Wolf Y.I."/>
            <person name="Yutin N."/>
            <person name="Koonin E.V."/>
            <person name="Stott M.B."/>
            <person name="Mountain B.W."/>
            <person name="Crowe M.A."/>
            <person name="Smirnova A.V."/>
            <person name="Dunfield P.F."/>
            <person name="Feng L."/>
            <person name="Wang L."/>
            <person name="Alam M."/>
        </authorList>
    </citation>
    <scope>NUCLEOTIDE SEQUENCE [LARGE SCALE GENOMIC DNA]</scope>
    <source>
        <strain evidence="2">Isolate V4</strain>
    </source>
</reference>
<name>B3DWU0_METI4</name>
<dbReference type="KEGG" id="min:Minf_1699"/>
<dbReference type="AlphaFoldDB" id="B3DWU0"/>
<dbReference type="HOGENOM" id="CLU_3235903_0_0_0"/>
<proteinExistence type="predicted"/>
<sequence length="43" mass="4916">MFEPEKKALYQPVLPCAHRRGRVLKPILLSISHPGLSLYLDID</sequence>
<accession>B3DWU0</accession>